<protein>
    <submittedName>
        <fullName evidence="1">Uncharacterized protein</fullName>
    </submittedName>
</protein>
<dbReference type="AlphaFoldDB" id="X1MDR9"/>
<gene>
    <name evidence="1" type="ORF">S06H3_09474</name>
</gene>
<name>X1MDR9_9ZZZZ</name>
<dbReference type="EMBL" id="BARV01004186">
    <property type="protein sequence ID" value="GAI16241.1"/>
    <property type="molecule type" value="Genomic_DNA"/>
</dbReference>
<organism evidence="1">
    <name type="scientific">marine sediment metagenome</name>
    <dbReference type="NCBI Taxonomy" id="412755"/>
    <lineage>
        <taxon>unclassified sequences</taxon>
        <taxon>metagenomes</taxon>
        <taxon>ecological metagenomes</taxon>
    </lineage>
</organism>
<comment type="caution">
    <text evidence="1">The sequence shown here is derived from an EMBL/GenBank/DDBJ whole genome shotgun (WGS) entry which is preliminary data.</text>
</comment>
<accession>X1MDR9</accession>
<reference evidence="1" key="1">
    <citation type="journal article" date="2014" name="Front. Microbiol.">
        <title>High frequency of phylogenetically diverse reductive dehalogenase-homologous genes in deep subseafloor sedimentary metagenomes.</title>
        <authorList>
            <person name="Kawai M."/>
            <person name="Futagami T."/>
            <person name="Toyoda A."/>
            <person name="Takaki Y."/>
            <person name="Nishi S."/>
            <person name="Hori S."/>
            <person name="Arai W."/>
            <person name="Tsubouchi T."/>
            <person name="Morono Y."/>
            <person name="Uchiyama I."/>
            <person name="Ito T."/>
            <person name="Fujiyama A."/>
            <person name="Inagaki F."/>
            <person name="Takami H."/>
        </authorList>
    </citation>
    <scope>NUCLEOTIDE SEQUENCE</scope>
    <source>
        <strain evidence="1">Expedition CK06-06</strain>
    </source>
</reference>
<proteinExistence type="predicted"/>
<evidence type="ECO:0000313" key="1">
    <source>
        <dbReference type="EMBL" id="GAI16241.1"/>
    </source>
</evidence>
<sequence>MKKLLSRKFREREDNIKRKFAGKKAEATRNYNQKLKQLLNIK</sequence>